<evidence type="ECO:0000259" key="3">
    <source>
        <dbReference type="Pfam" id="PF06863"/>
    </source>
</evidence>
<dbReference type="InterPro" id="IPR037049">
    <property type="entry name" value="DUF1214_C_sf"/>
</dbReference>
<evidence type="ECO:0000256" key="1">
    <source>
        <dbReference type="SAM" id="SignalP"/>
    </source>
</evidence>
<name>A0ABT6FWI7_9FLAO</name>
<protein>
    <submittedName>
        <fullName evidence="4">DUF1254 domain-containing protein</fullName>
    </submittedName>
</protein>
<feature type="domain" description="DUF1214" evidence="2">
    <location>
        <begin position="362"/>
        <end position="472"/>
    </location>
</feature>
<evidence type="ECO:0000313" key="5">
    <source>
        <dbReference type="Proteomes" id="UP001153642"/>
    </source>
</evidence>
<dbReference type="Gene3D" id="2.60.40.1610">
    <property type="entry name" value="Domain of unknown function DUF1254"/>
    <property type="match status" value="1"/>
</dbReference>
<dbReference type="InterPro" id="IPR037050">
    <property type="entry name" value="DUF1254_sf"/>
</dbReference>
<dbReference type="RefSeq" id="WP_277901143.1">
    <property type="nucleotide sequence ID" value="NZ_JAPMUA010000007.1"/>
</dbReference>
<comment type="caution">
    <text evidence="4">The sequence shown here is derived from an EMBL/GenBank/DDBJ whole genome shotgun (WGS) entry which is preliminary data.</text>
</comment>
<keyword evidence="5" id="KW-1185">Reference proteome</keyword>
<dbReference type="Pfam" id="PF06863">
    <property type="entry name" value="DUF1254"/>
    <property type="match status" value="1"/>
</dbReference>
<accession>A0ABT6FWI7</accession>
<dbReference type="InterPro" id="IPR010621">
    <property type="entry name" value="DUF1214"/>
</dbReference>
<proteinExistence type="predicted"/>
<dbReference type="Pfam" id="PF06742">
    <property type="entry name" value="DUF1214"/>
    <property type="match status" value="1"/>
</dbReference>
<gene>
    <name evidence="4" type="ORF">OSR52_17355</name>
</gene>
<sequence>MKTSMLSIFLLAGTISSFAQHSGQVPQPTQASEVQAPIPGAPLSKEYVKAIGKMAYLWGWPLVNMHNREAQIGGKAPFRGYMGGVLPVAPSNQNTMLHDYLAPEQRFITSPNQDVVYGLGFLNFKKDPAVIIQIPDFDDRFWVYQIVDQRSNSFATVGSMYNTKPGFYMFVGPDWSGEKPAGVEAVYQSPTNIGAIFPRVFMDDTKQDKKDIQPLINQIVQYPASEYTGKMKTINWTEAKTIPDPNAGSKGETAWVVPETFFEQLPEVMEEVPALPGEEAMYAWIKQILDAAKDNPELQQALVDVAVETEKEIIQPMFEFRNNGVEAGNGWRTQKNAAEFGFGYFQRTATAKGNMFSNIPFETMYFGNDFDSSAGRLTGGNNYEVTFKKGETPPVNGFWSLTLYNEQHFFYPNEIDRYSLGTKNKDLVYNPDGSLTIYVQPNAPKGRLKNNWLPSPKEGVYSLYIRAYGPKKAIYEGTWTPPQTKNVR</sequence>
<dbReference type="SUPFAM" id="SSF160935">
    <property type="entry name" value="VPA0735-like"/>
    <property type="match status" value="1"/>
</dbReference>
<dbReference type="PANTHER" id="PTHR36509:SF2">
    <property type="entry name" value="BLL3101 PROTEIN"/>
    <property type="match status" value="1"/>
</dbReference>
<feature type="signal peptide" evidence="1">
    <location>
        <begin position="1"/>
        <end position="21"/>
    </location>
</feature>
<dbReference type="Gene3D" id="2.60.120.600">
    <property type="entry name" value="Domain of unknown function DUF1214, C-terminal domain"/>
    <property type="match status" value="1"/>
</dbReference>
<evidence type="ECO:0000313" key="4">
    <source>
        <dbReference type="EMBL" id="MDG3587629.1"/>
    </source>
</evidence>
<keyword evidence="1" id="KW-0732">Signal</keyword>
<organism evidence="4 5">
    <name type="scientific">Galbibacter pacificus</name>
    <dbReference type="NCBI Taxonomy" id="2996052"/>
    <lineage>
        <taxon>Bacteria</taxon>
        <taxon>Pseudomonadati</taxon>
        <taxon>Bacteroidota</taxon>
        <taxon>Flavobacteriia</taxon>
        <taxon>Flavobacteriales</taxon>
        <taxon>Flavobacteriaceae</taxon>
        <taxon>Galbibacter</taxon>
    </lineage>
</organism>
<dbReference type="InterPro" id="IPR010679">
    <property type="entry name" value="DUF1254"/>
</dbReference>
<feature type="chain" id="PRO_5046351240" evidence="1">
    <location>
        <begin position="22"/>
        <end position="488"/>
    </location>
</feature>
<feature type="domain" description="DUF1254" evidence="3">
    <location>
        <begin position="92"/>
        <end position="223"/>
    </location>
</feature>
<dbReference type="PANTHER" id="PTHR36509">
    <property type="entry name" value="BLL3101 PROTEIN"/>
    <property type="match status" value="1"/>
</dbReference>
<reference evidence="4" key="1">
    <citation type="submission" date="2022-11" db="EMBL/GenBank/DDBJ databases">
        <title>High-quality draft genome sequence of Galbibacter sp. strain CMA-7.</title>
        <authorList>
            <person name="Wei L."/>
            <person name="Dong C."/>
            <person name="Shao Z."/>
        </authorList>
    </citation>
    <scope>NUCLEOTIDE SEQUENCE</scope>
    <source>
        <strain evidence="4">CMA-7</strain>
    </source>
</reference>
<dbReference type="Proteomes" id="UP001153642">
    <property type="component" value="Unassembled WGS sequence"/>
</dbReference>
<evidence type="ECO:0000259" key="2">
    <source>
        <dbReference type="Pfam" id="PF06742"/>
    </source>
</evidence>
<dbReference type="EMBL" id="JAPMUA010000007">
    <property type="protein sequence ID" value="MDG3587629.1"/>
    <property type="molecule type" value="Genomic_DNA"/>
</dbReference>